<dbReference type="Proteomes" id="UP000006201">
    <property type="component" value="Unassembled WGS sequence"/>
</dbReference>
<evidence type="ECO:0000256" key="9">
    <source>
        <dbReference type="SAM" id="Phobius"/>
    </source>
</evidence>
<feature type="transmembrane region" description="Helical" evidence="9">
    <location>
        <begin position="40"/>
        <end position="59"/>
    </location>
</feature>
<dbReference type="HOGENOM" id="CLU_128746_0_0_6"/>
<reference evidence="10 11" key="1">
    <citation type="submission" date="2006-02" db="EMBL/GenBank/DDBJ databases">
        <authorList>
            <person name="Moran M.A."/>
            <person name="Kjelleberg S."/>
            <person name="Egan S."/>
            <person name="Saunders N."/>
            <person name="Thomas T."/>
            <person name="Ferriera S."/>
            <person name="Johnson J."/>
            <person name="Kravitz S."/>
            <person name="Halpern A."/>
            <person name="Remington K."/>
            <person name="Beeson K."/>
            <person name="Tran B."/>
            <person name="Rogers Y.-H."/>
            <person name="Friedman R."/>
            <person name="Venter J.C."/>
        </authorList>
    </citation>
    <scope>NUCLEOTIDE SEQUENCE [LARGE SCALE GENOMIC DNA]</scope>
    <source>
        <strain evidence="10 11">D2</strain>
    </source>
</reference>
<proteinExistence type="inferred from homology"/>
<dbReference type="Pfam" id="PF04217">
    <property type="entry name" value="DUF412"/>
    <property type="match status" value="1"/>
</dbReference>
<keyword evidence="8 9" id="KW-0472">Membrane</keyword>
<evidence type="ECO:0000256" key="2">
    <source>
        <dbReference type="ARBA" id="ARBA00009474"/>
    </source>
</evidence>
<dbReference type="RefSeq" id="WP_009839645.1">
    <property type="nucleotide sequence ID" value="NZ_CH959301.1"/>
</dbReference>
<comment type="caution">
    <text evidence="10">The sequence shown here is derived from an EMBL/GenBank/DDBJ whole genome shotgun (WGS) entry which is preliminary data.</text>
</comment>
<evidence type="ECO:0000256" key="1">
    <source>
        <dbReference type="ARBA" id="ARBA00004429"/>
    </source>
</evidence>
<gene>
    <name evidence="10" type="ORF">PTD2_18365</name>
</gene>
<evidence type="ECO:0000256" key="3">
    <source>
        <dbReference type="ARBA" id="ARBA00018831"/>
    </source>
</evidence>
<evidence type="ECO:0000313" key="11">
    <source>
        <dbReference type="Proteomes" id="UP000006201"/>
    </source>
</evidence>
<protein>
    <recommendedName>
        <fullName evidence="3">UPF0208 membrane protein YfbV</fullName>
    </recommendedName>
</protein>
<evidence type="ECO:0000256" key="6">
    <source>
        <dbReference type="ARBA" id="ARBA00022692"/>
    </source>
</evidence>
<comment type="subcellular location">
    <subcellularLocation>
        <location evidence="1">Cell inner membrane</location>
        <topology evidence="1">Multi-pass membrane protein</topology>
    </subcellularLocation>
</comment>
<dbReference type="AlphaFoldDB" id="A4CBS6"/>
<accession>A4CBS6</accession>
<feature type="transmembrane region" description="Helical" evidence="9">
    <location>
        <begin position="65"/>
        <end position="86"/>
    </location>
</feature>
<dbReference type="NCBIfam" id="NF002493">
    <property type="entry name" value="PRK01816.1"/>
    <property type="match status" value="1"/>
</dbReference>
<keyword evidence="5" id="KW-0997">Cell inner membrane</keyword>
<dbReference type="InterPro" id="IPR007334">
    <property type="entry name" value="UPF0208"/>
</dbReference>
<dbReference type="GO" id="GO:0005886">
    <property type="term" value="C:plasma membrane"/>
    <property type="evidence" value="ECO:0007669"/>
    <property type="project" value="UniProtKB-SubCell"/>
</dbReference>
<sequence length="148" mass="17111">MQKSIVAQLSDGQQYSKIWPDNVELAPIFPERRVIKATQMALKVMPMLAVLSIFVQVQFMGTQYLPQALTFALFLLSMPVQGLYWLGKRANTTLPPSLASWYRQLQSKMQENGYQPSVSRAQPRFYELAHLLKDMFEKMDKAFTKEIF</sequence>
<evidence type="ECO:0000256" key="8">
    <source>
        <dbReference type="ARBA" id="ARBA00023136"/>
    </source>
</evidence>
<keyword evidence="4" id="KW-1003">Cell membrane</keyword>
<evidence type="ECO:0000313" key="10">
    <source>
        <dbReference type="EMBL" id="EAR27813.1"/>
    </source>
</evidence>
<evidence type="ECO:0000256" key="7">
    <source>
        <dbReference type="ARBA" id="ARBA00022989"/>
    </source>
</evidence>
<dbReference type="STRING" id="87626.PTD2_18365"/>
<comment type="similarity">
    <text evidence="2">Belongs to the UPF0208 family.</text>
</comment>
<keyword evidence="7 9" id="KW-1133">Transmembrane helix</keyword>
<dbReference type="EMBL" id="AAOH01000005">
    <property type="protein sequence ID" value="EAR27813.1"/>
    <property type="molecule type" value="Genomic_DNA"/>
</dbReference>
<organism evidence="10 11">
    <name type="scientific">Pseudoalteromonas tunicata D2</name>
    <dbReference type="NCBI Taxonomy" id="87626"/>
    <lineage>
        <taxon>Bacteria</taxon>
        <taxon>Pseudomonadati</taxon>
        <taxon>Pseudomonadota</taxon>
        <taxon>Gammaproteobacteria</taxon>
        <taxon>Alteromonadales</taxon>
        <taxon>Pseudoalteromonadaceae</taxon>
        <taxon>Pseudoalteromonas</taxon>
    </lineage>
</organism>
<keyword evidence="6 9" id="KW-0812">Transmembrane</keyword>
<dbReference type="OrthoDB" id="7066670at2"/>
<name>A4CBS6_9GAMM</name>
<keyword evidence="11" id="KW-1185">Reference proteome</keyword>
<dbReference type="eggNOG" id="COG3092">
    <property type="taxonomic scope" value="Bacteria"/>
</dbReference>
<evidence type="ECO:0000256" key="5">
    <source>
        <dbReference type="ARBA" id="ARBA00022519"/>
    </source>
</evidence>
<evidence type="ECO:0000256" key="4">
    <source>
        <dbReference type="ARBA" id="ARBA00022475"/>
    </source>
</evidence>